<accession>A0ABY5AL13</accession>
<sequence>MRVLLTIPHYFNPQGSKAHGSLQSNPQPRIEALTACLRSLYETFGTRQSYYAHDVDESRVKRKPANTSTQVELDIVICTTVEFHLLDQLPFPSDLFRQESFILEDPQWLGLGCHLTLQRQLGSYDYYGYLEDDLILRDGYFFQKLSWFNQQVGDSLVLQPNRFEVSQQGSPEKVYVDADFESISQLFAGCPHDFSDQQQLIAQFLGQRLQFNRARNPHSGCFFLSARQLDYWTQQPHFMNFSRRFISGLETCATLGLMETFSVYQPAFENANFLEVQHWGDALTRSWQEDDSFSYRSRCYAPRPANPKALSWSPDL</sequence>
<name>A0ABY5AL13_9CYAN</name>
<dbReference type="EMBL" id="CP098611">
    <property type="protein sequence ID" value="USR89626.1"/>
    <property type="molecule type" value="Genomic_DNA"/>
</dbReference>
<proteinExistence type="predicted"/>
<dbReference type="RefSeq" id="WP_252660502.1">
    <property type="nucleotide sequence ID" value="NZ_CP098611.1"/>
</dbReference>
<protein>
    <submittedName>
        <fullName evidence="1">Calcium-binding protein</fullName>
    </submittedName>
</protein>
<keyword evidence="2" id="KW-1185">Reference proteome</keyword>
<organism evidence="1 2">
    <name type="scientific">Phormidium yuhuli AB48</name>
    <dbReference type="NCBI Taxonomy" id="2940671"/>
    <lineage>
        <taxon>Bacteria</taxon>
        <taxon>Bacillati</taxon>
        <taxon>Cyanobacteriota</taxon>
        <taxon>Cyanophyceae</taxon>
        <taxon>Oscillatoriophycideae</taxon>
        <taxon>Oscillatoriales</taxon>
        <taxon>Oscillatoriaceae</taxon>
        <taxon>Phormidium</taxon>
        <taxon>Phormidium yuhuli</taxon>
    </lineage>
</organism>
<evidence type="ECO:0000313" key="2">
    <source>
        <dbReference type="Proteomes" id="UP001056708"/>
    </source>
</evidence>
<dbReference type="Proteomes" id="UP001056708">
    <property type="component" value="Chromosome"/>
</dbReference>
<gene>
    <name evidence="1" type="ORF">NEA10_12120</name>
</gene>
<reference evidence="1" key="1">
    <citation type="submission" date="2022-06" db="EMBL/GenBank/DDBJ databases">
        <title>Genome sequence of Phormidium yuhuli AB48 isolated from an industrial photobioreactor environment.</title>
        <authorList>
            <person name="Qiu Y."/>
            <person name="Noonan A.J.C."/>
            <person name="Dofher K."/>
            <person name="Koch M."/>
            <person name="Kieft B."/>
            <person name="Lin X."/>
            <person name="Ziels R.M."/>
            <person name="Hallam S.J."/>
        </authorList>
    </citation>
    <scope>NUCLEOTIDE SEQUENCE</scope>
    <source>
        <strain evidence="1">AB48</strain>
    </source>
</reference>
<evidence type="ECO:0000313" key="1">
    <source>
        <dbReference type="EMBL" id="USR89626.1"/>
    </source>
</evidence>